<dbReference type="InterPro" id="IPR037682">
    <property type="entry name" value="TonB_C"/>
</dbReference>
<evidence type="ECO:0000256" key="4">
    <source>
        <dbReference type="ARBA" id="ARBA00023136"/>
    </source>
</evidence>
<name>A0ABS7NKU0_9RHOB</name>
<dbReference type="EMBL" id="JAHVJA010000014">
    <property type="protein sequence ID" value="MBY6141823.1"/>
    <property type="molecule type" value="Genomic_DNA"/>
</dbReference>
<keyword evidence="8" id="KW-1185">Reference proteome</keyword>
<gene>
    <name evidence="7" type="ORF">KUV26_20490</name>
</gene>
<dbReference type="RefSeq" id="WP_158525098.1">
    <property type="nucleotide sequence ID" value="NZ_JAHVJA010000014.1"/>
</dbReference>
<dbReference type="NCBIfam" id="TIGR01352">
    <property type="entry name" value="tonB_Cterm"/>
    <property type="match status" value="1"/>
</dbReference>
<dbReference type="Proteomes" id="UP000766629">
    <property type="component" value="Unassembled WGS sequence"/>
</dbReference>
<protein>
    <submittedName>
        <fullName evidence="7">TonB family protein</fullName>
    </submittedName>
</protein>
<evidence type="ECO:0000313" key="8">
    <source>
        <dbReference type="Proteomes" id="UP000766629"/>
    </source>
</evidence>
<feature type="domain" description="TonB C-terminal" evidence="6">
    <location>
        <begin position="32"/>
        <end position="121"/>
    </location>
</feature>
<dbReference type="InterPro" id="IPR006260">
    <property type="entry name" value="TonB/TolA_C"/>
</dbReference>
<feature type="region of interest" description="Disordered" evidence="5">
    <location>
        <begin position="1"/>
        <end position="35"/>
    </location>
</feature>
<keyword evidence="2" id="KW-0812">Transmembrane</keyword>
<dbReference type="SUPFAM" id="SSF74653">
    <property type="entry name" value="TolA/TonB C-terminal domain"/>
    <property type="match status" value="1"/>
</dbReference>
<accession>A0ABS7NKU0</accession>
<comment type="caution">
    <text evidence="7">The sequence shown here is derived from an EMBL/GenBank/DDBJ whole genome shotgun (WGS) entry which is preliminary data.</text>
</comment>
<dbReference type="Pfam" id="PF03544">
    <property type="entry name" value="TonB_C"/>
    <property type="match status" value="1"/>
</dbReference>
<evidence type="ECO:0000256" key="3">
    <source>
        <dbReference type="ARBA" id="ARBA00022989"/>
    </source>
</evidence>
<evidence type="ECO:0000256" key="2">
    <source>
        <dbReference type="ARBA" id="ARBA00022692"/>
    </source>
</evidence>
<comment type="subcellular location">
    <subcellularLocation>
        <location evidence="1">Membrane</location>
        <topology evidence="1">Single-pass membrane protein</topology>
    </subcellularLocation>
</comment>
<reference evidence="7 8" key="1">
    <citation type="submission" date="2021-06" db="EMBL/GenBank/DDBJ databases">
        <title>50 bacteria genomes isolated from Dapeng, Shenzhen, China.</title>
        <authorList>
            <person name="Zheng W."/>
            <person name="Yu S."/>
            <person name="Huang Y."/>
        </authorList>
    </citation>
    <scope>NUCLEOTIDE SEQUENCE [LARGE SCALE GENOMIC DNA]</scope>
    <source>
        <strain evidence="7 8">DP1N14-2</strain>
    </source>
</reference>
<dbReference type="PROSITE" id="PS52015">
    <property type="entry name" value="TONB_CTD"/>
    <property type="match status" value="1"/>
</dbReference>
<feature type="compositionally biased region" description="Low complexity" evidence="5">
    <location>
        <begin position="10"/>
        <end position="25"/>
    </location>
</feature>
<organism evidence="7 8">
    <name type="scientific">Leisingera daeponensis</name>
    <dbReference type="NCBI Taxonomy" id="405746"/>
    <lineage>
        <taxon>Bacteria</taxon>
        <taxon>Pseudomonadati</taxon>
        <taxon>Pseudomonadota</taxon>
        <taxon>Alphaproteobacteria</taxon>
        <taxon>Rhodobacterales</taxon>
        <taxon>Roseobacteraceae</taxon>
        <taxon>Leisingera</taxon>
    </lineage>
</organism>
<dbReference type="Gene3D" id="3.30.1150.10">
    <property type="match status" value="1"/>
</dbReference>
<keyword evidence="3" id="KW-1133">Transmembrane helix</keyword>
<keyword evidence="4" id="KW-0472">Membrane</keyword>
<evidence type="ECO:0000259" key="6">
    <source>
        <dbReference type="PROSITE" id="PS52015"/>
    </source>
</evidence>
<evidence type="ECO:0000313" key="7">
    <source>
        <dbReference type="EMBL" id="MBY6141823.1"/>
    </source>
</evidence>
<evidence type="ECO:0000256" key="5">
    <source>
        <dbReference type="SAM" id="MobiDB-lite"/>
    </source>
</evidence>
<proteinExistence type="predicted"/>
<evidence type="ECO:0000256" key="1">
    <source>
        <dbReference type="ARBA" id="ARBA00004167"/>
    </source>
</evidence>
<sequence>MQEQAAGSSRQQAKGDGGADAATTGDTKRTASLKNRWGAAIISRIERQKRPPRGGGEGTVRLHLTVSTQGRLMTVSITRSSGNAKVDQAAVAAVKRARVPRAPKALAPGSYSFTFRTTFTG</sequence>